<dbReference type="SMART" id="SM00849">
    <property type="entry name" value="Lactamase_B"/>
    <property type="match status" value="1"/>
</dbReference>
<evidence type="ECO:0000259" key="3">
    <source>
        <dbReference type="SMART" id="SM01027"/>
    </source>
</evidence>
<dbReference type="PANTHER" id="PTHR11203">
    <property type="entry name" value="CLEAVAGE AND POLYADENYLATION SPECIFICITY FACTOR FAMILY MEMBER"/>
    <property type="match status" value="1"/>
</dbReference>
<evidence type="ECO:0000256" key="1">
    <source>
        <dbReference type="ARBA" id="ARBA00022801"/>
    </source>
</evidence>
<dbReference type="Gene3D" id="3.40.50.10890">
    <property type="match status" value="1"/>
</dbReference>
<dbReference type="Gene3D" id="3.60.15.10">
    <property type="entry name" value="Ribonuclease Z/Hydroxyacylglutathione hydrolase-like"/>
    <property type="match status" value="1"/>
</dbReference>
<sequence length="831" mass="93801">MENLKISFLGGAREVGASCMLVKVMDKNILLDCGIRQGASKDILPDFSTIQENGGADIIIISHAHMDHIGALPLISKEYPNARIYMNNMTKDLTRVLLYDSLKIMNSREAEIPLYAEKDVENMLDRIFTINYQVEFEIAEDIKLSFYQAGHIAGASGVYITSKEGSLFYSGDFSIFKQRSIEGAKIPKLRPDAAIFESTYGDKLHSNREIEEDRLIDVVSECIKNNGKMLIPAFALGRAQEVLLIIKSAINKGKLPKVKVYVDGMIKNINMVYKNNPLYLKGSLGKKILRGTEPFYDDNISPVENKEEREKLLNSKETVIIISSSGMMTGGPSQYYGEKIAGMENGYIVITGYQDEEAPGRKLLNLIELPKEERTMDINGKSIPVKCNIEKVGLSAHSDKNEIKALAGQLSSRNIFLVHGEESVIEGLAGEIASEEAGRVYVPKDGETIEVNIRVPRKQLKRQLEYLLNNKDEISEENVEGLWKFVCENYNARLFTIEELLVIWKGNALFNSMELESMKNVLLNSPYFENDLRRFFMFKARSKEDVEEELRPKELKPNEINDLVREYFNGYDFKKISIKLGEKKVILVFDFPRAVNADINNIIADFESEFQWKVEINKETNNNALENLIRSLFLNLNIKKISFLLNDNKVLVLTDDKVEGFEAEKEEFKNKTGFDVVLKGSNSIKTAINDSCVMPAGNSPVMEQNEALKYIDTCFEGEKHKPYKKSIKSKGNMELSFISPIIGRKYSGKIGLIAKSIGWNMSISNSVNQNEVINIVVRLCAKEGIKLKKNPSFNLAAMKVTLSLENGNNEKLEEIKSEFEESTGCYLNTVL</sequence>
<dbReference type="Pfam" id="PF16661">
    <property type="entry name" value="Lactamase_B_6"/>
    <property type="match status" value="1"/>
</dbReference>
<dbReference type="RefSeq" id="WP_406789501.1">
    <property type="nucleotide sequence ID" value="NZ_JBJIAA010000021.1"/>
</dbReference>
<dbReference type="InterPro" id="IPR001279">
    <property type="entry name" value="Metallo-B-lactamas"/>
</dbReference>
<dbReference type="Proteomes" id="UP001623592">
    <property type="component" value="Unassembled WGS sequence"/>
</dbReference>
<dbReference type="EMBL" id="JBJIAA010000021">
    <property type="protein sequence ID" value="MFL0252844.1"/>
    <property type="molecule type" value="Genomic_DNA"/>
</dbReference>
<proteinExistence type="predicted"/>
<dbReference type="InterPro" id="IPR036866">
    <property type="entry name" value="RibonucZ/Hydroxyglut_hydro"/>
</dbReference>
<feature type="domain" description="Metallo-beta-lactamase" evidence="2">
    <location>
        <begin position="16"/>
        <end position="223"/>
    </location>
</feature>
<organism evidence="4 5">
    <name type="scientific">Clostridium neuense</name>
    <dbReference type="NCBI Taxonomy" id="1728934"/>
    <lineage>
        <taxon>Bacteria</taxon>
        <taxon>Bacillati</taxon>
        <taxon>Bacillota</taxon>
        <taxon>Clostridia</taxon>
        <taxon>Eubacteriales</taxon>
        <taxon>Clostridiaceae</taxon>
        <taxon>Clostridium</taxon>
    </lineage>
</organism>
<dbReference type="PANTHER" id="PTHR11203:SF37">
    <property type="entry name" value="INTEGRATOR COMPLEX SUBUNIT 11"/>
    <property type="match status" value="1"/>
</dbReference>
<dbReference type="SUPFAM" id="SSF56281">
    <property type="entry name" value="Metallo-hydrolase/oxidoreductase"/>
    <property type="match status" value="1"/>
</dbReference>
<evidence type="ECO:0000313" key="4">
    <source>
        <dbReference type="EMBL" id="MFL0252844.1"/>
    </source>
</evidence>
<dbReference type="SMART" id="SM01027">
    <property type="entry name" value="Beta-Casp"/>
    <property type="match status" value="1"/>
</dbReference>
<dbReference type="EC" id="3.-.-.-" evidence="4"/>
<name>A0ABW8TJW5_9CLOT</name>
<gene>
    <name evidence="4" type="ORF">ACJDT4_20765</name>
</gene>
<keyword evidence="5" id="KW-1185">Reference proteome</keyword>
<feature type="domain" description="Beta-Casp" evidence="3">
    <location>
        <begin position="239"/>
        <end position="363"/>
    </location>
</feature>
<accession>A0ABW8TJW5</accession>
<dbReference type="InterPro" id="IPR022712">
    <property type="entry name" value="Beta_Casp"/>
</dbReference>
<evidence type="ECO:0000259" key="2">
    <source>
        <dbReference type="SMART" id="SM00849"/>
    </source>
</evidence>
<dbReference type="Pfam" id="PF10996">
    <property type="entry name" value="Beta-Casp"/>
    <property type="match status" value="1"/>
</dbReference>
<dbReference type="GO" id="GO:0016787">
    <property type="term" value="F:hydrolase activity"/>
    <property type="evidence" value="ECO:0007669"/>
    <property type="project" value="UniProtKB-KW"/>
</dbReference>
<protein>
    <submittedName>
        <fullName evidence="4">MBL fold metallo-hydrolase</fullName>
        <ecNumber evidence="4">3.-.-.-</ecNumber>
    </submittedName>
</protein>
<evidence type="ECO:0000313" key="5">
    <source>
        <dbReference type="Proteomes" id="UP001623592"/>
    </source>
</evidence>
<keyword evidence="1 4" id="KW-0378">Hydrolase</keyword>
<dbReference type="InterPro" id="IPR050698">
    <property type="entry name" value="MBL"/>
</dbReference>
<dbReference type="CDD" id="cd16295">
    <property type="entry name" value="TTHA0252-CPSF-like_MBL-fold"/>
    <property type="match status" value="1"/>
</dbReference>
<reference evidence="4 5" key="1">
    <citation type="submission" date="2024-11" db="EMBL/GenBank/DDBJ databases">
        <authorList>
            <person name="Heng Y.C."/>
            <person name="Lim A.C.H."/>
            <person name="Lee J.K.Y."/>
            <person name="Kittelmann S."/>
        </authorList>
    </citation>
    <scope>NUCLEOTIDE SEQUENCE [LARGE SCALE GENOMIC DNA]</scope>
    <source>
        <strain evidence="4 5">WILCCON 0114</strain>
    </source>
</reference>
<dbReference type="Pfam" id="PF07521">
    <property type="entry name" value="RMMBL"/>
    <property type="match status" value="1"/>
</dbReference>
<comment type="caution">
    <text evidence="4">The sequence shown here is derived from an EMBL/GenBank/DDBJ whole genome shotgun (WGS) entry which is preliminary data.</text>
</comment>
<dbReference type="InterPro" id="IPR011108">
    <property type="entry name" value="RMMBL"/>
</dbReference>